<dbReference type="EMBL" id="JBHSKM010000019">
    <property type="protein sequence ID" value="MFC5217316.1"/>
    <property type="molecule type" value="Genomic_DNA"/>
</dbReference>
<name>A0ABW0CPW6_STRCD</name>
<accession>A0ABW0CPW6</accession>
<dbReference type="InterPro" id="IPR002711">
    <property type="entry name" value="HNH"/>
</dbReference>
<keyword evidence="4" id="KW-1185">Reference proteome</keyword>
<keyword evidence="3" id="KW-0255">Endonuclease</keyword>
<organism evidence="3 4">
    <name type="scientific">Streptomyces coerulescens</name>
    <dbReference type="NCBI Taxonomy" id="29304"/>
    <lineage>
        <taxon>Bacteria</taxon>
        <taxon>Bacillati</taxon>
        <taxon>Actinomycetota</taxon>
        <taxon>Actinomycetes</taxon>
        <taxon>Kitasatosporales</taxon>
        <taxon>Streptomycetaceae</taxon>
        <taxon>Streptomyces</taxon>
    </lineage>
</organism>
<dbReference type="RefSeq" id="WP_380857917.1">
    <property type="nucleotide sequence ID" value="NZ_JBHSKM010000019.1"/>
</dbReference>
<protein>
    <submittedName>
        <fullName evidence="3">HNH endonuclease</fullName>
    </submittedName>
</protein>
<keyword evidence="3" id="KW-0378">Hydrolase</keyword>
<keyword evidence="3" id="KW-0540">Nuclease</keyword>
<feature type="region of interest" description="Disordered" evidence="1">
    <location>
        <begin position="69"/>
        <end position="98"/>
    </location>
</feature>
<dbReference type="GO" id="GO:0004519">
    <property type="term" value="F:endonuclease activity"/>
    <property type="evidence" value="ECO:0007669"/>
    <property type="project" value="UniProtKB-KW"/>
</dbReference>
<dbReference type="Pfam" id="PF01844">
    <property type="entry name" value="HNH"/>
    <property type="match status" value="1"/>
</dbReference>
<dbReference type="Gene3D" id="1.10.30.50">
    <property type="match status" value="1"/>
</dbReference>
<sequence>MSTPRNVRNGRPYRRLCAKQRALLLPCWWCGEAIRYDLTGPIAQRHRDAFTLDHAVPLSRGGDLLAPANARSAHRRCNSQRGNRTDAKRQPVRASRRW</sequence>
<gene>
    <name evidence="3" type="ORF">ACFPQ9_26100</name>
</gene>
<evidence type="ECO:0000313" key="3">
    <source>
        <dbReference type="EMBL" id="MFC5217316.1"/>
    </source>
</evidence>
<comment type="caution">
    <text evidence="3">The sequence shown here is derived from an EMBL/GenBank/DDBJ whole genome shotgun (WGS) entry which is preliminary data.</text>
</comment>
<evidence type="ECO:0000313" key="4">
    <source>
        <dbReference type="Proteomes" id="UP001596263"/>
    </source>
</evidence>
<reference evidence="4" key="1">
    <citation type="journal article" date="2019" name="Int. J. Syst. Evol. Microbiol.">
        <title>The Global Catalogue of Microorganisms (GCM) 10K type strain sequencing project: providing services to taxonomists for standard genome sequencing and annotation.</title>
        <authorList>
            <consortium name="The Broad Institute Genomics Platform"/>
            <consortium name="The Broad Institute Genome Sequencing Center for Infectious Disease"/>
            <person name="Wu L."/>
            <person name="Ma J."/>
        </authorList>
    </citation>
    <scope>NUCLEOTIDE SEQUENCE [LARGE SCALE GENOMIC DNA]</scope>
    <source>
        <strain evidence="4">KCTC 42586</strain>
    </source>
</reference>
<feature type="domain" description="HNH" evidence="2">
    <location>
        <begin position="45"/>
        <end position="84"/>
    </location>
</feature>
<proteinExistence type="predicted"/>
<dbReference type="Proteomes" id="UP001596263">
    <property type="component" value="Unassembled WGS sequence"/>
</dbReference>
<evidence type="ECO:0000256" key="1">
    <source>
        <dbReference type="SAM" id="MobiDB-lite"/>
    </source>
</evidence>
<evidence type="ECO:0000259" key="2">
    <source>
        <dbReference type="Pfam" id="PF01844"/>
    </source>
</evidence>